<organism evidence="6 7">
    <name type="scientific">Alkalibaculum sporogenes</name>
    <dbReference type="NCBI Taxonomy" id="2655001"/>
    <lineage>
        <taxon>Bacteria</taxon>
        <taxon>Bacillati</taxon>
        <taxon>Bacillota</taxon>
        <taxon>Clostridia</taxon>
        <taxon>Eubacteriales</taxon>
        <taxon>Eubacteriaceae</taxon>
        <taxon>Alkalibaculum</taxon>
    </lineage>
</organism>
<dbReference type="GO" id="GO:0016887">
    <property type="term" value="F:ATP hydrolysis activity"/>
    <property type="evidence" value="ECO:0007669"/>
    <property type="project" value="InterPro"/>
</dbReference>
<dbReference type="InterPro" id="IPR017871">
    <property type="entry name" value="ABC_transporter-like_CS"/>
</dbReference>
<dbReference type="RefSeq" id="WP_152801082.1">
    <property type="nucleotide sequence ID" value="NZ_WHNX01000002.1"/>
</dbReference>
<dbReference type="InterPro" id="IPR003439">
    <property type="entry name" value="ABC_transporter-like_ATP-bd"/>
</dbReference>
<dbReference type="EMBL" id="WHNX01000002">
    <property type="protein sequence ID" value="MPW24524.1"/>
    <property type="molecule type" value="Genomic_DNA"/>
</dbReference>
<name>A0A6A7K5B0_9FIRM</name>
<feature type="domain" description="ABC transporter" evidence="5">
    <location>
        <begin position="3"/>
        <end position="231"/>
    </location>
</feature>
<comment type="similarity">
    <text evidence="1">Belongs to the ABC transporter superfamily.</text>
</comment>
<sequence length="257" mass="28799">MELIIESLRKNYGQKEALKGVSFALHQGVYGLLGPNGSGKSTLMNILTGNLQGTSGKVLWNDQNIVQMGKDYRKILGYVPQQQALYPDFTGVRFLSYIAALQGLTSREAKERIHYALDVVELSDVSGKKIRTYSGGMKQRLLIAQAILADPKLLIMDEPTAGLDPKQRALMRNLIVEIASDKIVLIATHVVSDVEWISKEILLLKEGELIRKGSRDCLVEEVKENMDSVMKKDAKELGLEDVYLYYFGEQYDETDLL</sequence>
<evidence type="ECO:0000313" key="6">
    <source>
        <dbReference type="EMBL" id="MPW24524.1"/>
    </source>
</evidence>
<dbReference type="InterPro" id="IPR027417">
    <property type="entry name" value="P-loop_NTPase"/>
</dbReference>
<dbReference type="PROSITE" id="PS50893">
    <property type="entry name" value="ABC_TRANSPORTER_2"/>
    <property type="match status" value="1"/>
</dbReference>
<dbReference type="SUPFAM" id="SSF52540">
    <property type="entry name" value="P-loop containing nucleoside triphosphate hydrolases"/>
    <property type="match status" value="1"/>
</dbReference>
<dbReference type="InterPro" id="IPR003593">
    <property type="entry name" value="AAA+_ATPase"/>
</dbReference>
<keyword evidence="3" id="KW-0547">Nucleotide-binding</keyword>
<dbReference type="PANTHER" id="PTHR43335">
    <property type="entry name" value="ABC TRANSPORTER, ATP-BINDING PROTEIN"/>
    <property type="match status" value="1"/>
</dbReference>
<dbReference type="Proteomes" id="UP000440004">
    <property type="component" value="Unassembled WGS sequence"/>
</dbReference>
<evidence type="ECO:0000256" key="2">
    <source>
        <dbReference type="ARBA" id="ARBA00022448"/>
    </source>
</evidence>
<reference evidence="6 7" key="1">
    <citation type="submission" date="2019-10" db="EMBL/GenBank/DDBJ databases">
        <title>Alkalibaculum tamaniensis sp.nov., a new alkaliphilic acetogen, isolated on methoxylated aromatics from a mud volcano.</title>
        <authorList>
            <person name="Khomyakova M.A."/>
            <person name="Merkel A.Y."/>
            <person name="Bonch-Osmolovskaya E.A."/>
            <person name="Slobodkin A.I."/>
        </authorList>
    </citation>
    <scope>NUCLEOTIDE SEQUENCE [LARGE SCALE GENOMIC DNA]</scope>
    <source>
        <strain evidence="6 7">M08DMB</strain>
    </source>
</reference>
<dbReference type="GO" id="GO:0005524">
    <property type="term" value="F:ATP binding"/>
    <property type="evidence" value="ECO:0007669"/>
    <property type="project" value="UniProtKB-KW"/>
</dbReference>
<dbReference type="SMART" id="SM00382">
    <property type="entry name" value="AAA"/>
    <property type="match status" value="1"/>
</dbReference>
<dbReference type="AlphaFoldDB" id="A0A6A7K5B0"/>
<comment type="caution">
    <text evidence="6">The sequence shown here is derived from an EMBL/GenBank/DDBJ whole genome shotgun (WGS) entry which is preliminary data.</text>
</comment>
<dbReference type="Gene3D" id="3.40.50.300">
    <property type="entry name" value="P-loop containing nucleotide triphosphate hydrolases"/>
    <property type="match status" value="1"/>
</dbReference>
<evidence type="ECO:0000256" key="1">
    <source>
        <dbReference type="ARBA" id="ARBA00005417"/>
    </source>
</evidence>
<evidence type="ECO:0000259" key="5">
    <source>
        <dbReference type="PROSITE" id="PS50893"/>
    </source>
</evidence>
<proteinExistence type="inferred from homology"/>
<evidence type="ECO:0000256" key="3">
    <source>
        <dbReference type="ARBA" id="ARBA00022741"/>
    </source>
</evidence>
<dbReference type="Pfam" id="PF00005">
    <property type="entry name" value="ABC_tran"/>
    <property type="match status" value="1"/>
</dbReference>
<keyword evidence="4 6" id="KW-0067">ATP-binding</keyword>
<evidence type="ECO:0000313" key="7">
    <source>
        <dbReference type="Proteomes" id="UP000440004"/>
    </source>
</evidence>
<accession>A0A6A7K5B0</accession>
<gene>
    <name evidence="6" type="ORF">GC105_01790</name>
</gene>
<dbReference type="PROSITE" id="PS00211">
    <property type="entry name" value="ABC_TRANSPORTER_1"/>
    <property type="match status" value="1"/>
</dbReference>
<keyword evidence="7" id="KW-1185">Reference proteome</keyword>
<keyword evidence="2" id="KW-0813">Transport</keyword>
<protein>
    <submittedName>
        <fullName evidence="6">ATP-binding cassette domain-containing protein</fullName>
    </submittedName>
</protein>
<dbReference type="PANTHER" id="PTHR43335:SF2">
    <property type="entry name" value="ABC TRANSPORTER, ATP-BINDING PROTEIN"/>
    <property type="match status" value="1"/>
</dbReference>
<evidence type="ECO:0000256" key="4">
    <source>
        <dbReference type="ARBA" id="ARBA00022840"/>
    </source>
</evidence>